<keyword evidence="1" id="KW-0805">Transcription regulation</keyword>
<dbReference type="Proteomes" id="UP001595767">
    <property type="component" value="Unassembled WGS sequence"/>
</dbReference>
<evidence type="ECO:0000256" key="1">
    <source>
        <dbReference type="ARBA" id="ARBA00023015"/>
    </source>
</evidence>
<comment type="caution">
    <text evidence="5">The sequence shown here is derived from an EMBL/GenBank/DDBJ whole genome shotgun (WGS) entry which is preliminary data.</text>
</comment>
<feature type="domain" description="HTH araC/xylS-type" evidence="4">
    <location>
        <begin position="215"/>
        <end position="313"/>
    </location>
</feature>
<keyword evidence="6" id="KW-1185">Reference proteome</keyword>
<dbReference type="Gene3D" id="3.40.50.880">
    <property type="match status" value="1"/>
</dbReference>
<name>A0ABV8L6C4_9NOCA</name>
<organism evidence="5 6">
    <name type="scientific">Nocardia rhizosphaerae</name>
    <dbReference type="NCBI Taxonomy" id="1691571"/>
    <lineage>
        <taxon>Bacteria</taxon>
        <taxon>Bacillati</taxon>
        <taxon>Actinomycetota</taxon>
        <taxon>Actinomycetes</taxon>
        <taxon>Mycobacteriales</taxon>
        <taxon>Nocardiaceae</taxon>
        <taxon>Nocardia</taxon>
    </lineage>
</organism>
<dbReference type="PROSITE" id="PS01124">
    <property type="entry name" value="HTH_ARAC_FAMILY_2"/>
    <property type="match status" value="1"/>
</dbReference>
<dbReference type="InterPro" id="IPR009057">
    <property type="entry name" value="Homeodomain-like_sf"/>
</dbReference>
<dbReference type="Gene3D" id="1.10.10.60">
    <property type="entry name" value="Homeodomain-like"/>
    <property type="match status" value="1"/>
</dbReference>
<dbReference type="Pfam" id="PF01965">
    <property type="entry name" value="DJ-1_PfpI"/>
    <property type="match status" value="1"/>
</dbReference>
<evidence type="ECO:0000259" key="4">
    <source>
        <dbReference type="PROSITE" id="PS01124"/>
    </source>
</evidence>
<sequence length="360" mass="38919">MVSSRHTVAVPLIDGMTLFEIGMPLEALGYDWDRGAPPLYDVTLCGDLRGVRTHTGARLRPQQPLRALSTAGTVLVPAVPPGRPVGEPLVRELRSAAERGARIAAMCTGAFALAEAGLLDGRRATTHWRHAPLLARMYPEIDVDARAIYLEDDGVFTSAGSAAGLDLCLHLIRHDHGERAANTIARNLVIAAHRDGDQAQYVHADPLDDAASWLDDLRTWLRAHLTDPITLSDLGRAANAAPRTLARRFARDVGTTPMRWVAAERIAAARALLEATDHPIDHIATEVGFGSPVTFRATFTQEVGISPHRYRTRFTARTAAAPSAQDEPRRDRTEGDRSRSGQARSGTGAGSRPAVMKPSI</sequence>
<gene>
    <name evidence="5" type="ORF">ACFOW8_15145</name>
</gene>
<dbReference type="Pfam" id="PF12833">
    <property type="entry name" value="HTH_18"/>
    <property type="match status" value="1"/>
</dbReference>
<accession>A0ABV8L6C4</accession>
<proteinExistence type="predicted"/>
<keyword evidence="2" id="KW-0804">Transcription</keyword>
<dbReference type="PANTHER" id="PTHR43130:SF3">
    <property type="entry name" value="HTH-TYPE TRANSCRIPTIONAL REGULATOR RV1931C"/>
    <property type="match status" value="1"/>
</dbReference>
<reference evidence="6" key="1">
    <citation type="journal article" date="2019" name="Int. J. Syst. Evol. Microbiol.">
        <title>The Global Catalogue of Microorganisms (GCM) 10K type strain sequencing project: providing services to taxonomists for standard genome sequencing and annotation.</title>
        <authorList>
            <consortium name="The Broad Institute Genomics Platform"/>
            <consortium name="The Broad Institute Genome Sequencing Center for Infectious Disease"/>
            <person name="Wu L."/>
            <person name="Ma J."/>
        </authorList>
    </citation>
    <scope>NUCLEOTIDE SEQUENCE [LARGE SCALE GENOMIC DNA]</scope>
    <source>
        <strain evidence="6">CGMCC 4.7204</strain>
    </source>
</reference>
<dbReference type="InterPro" id="IPR002818">
    <property type="entry name" value="DJ-1/PfpI"/>
</dbReference>
<dbReference type="SMART" id="SM00342">
    <property type="entry name" value="HTH_ARAC"/>
    <property type="match status" value="1"/>
</dbReference>
<dbReference type="EMBL" id="JBHSBA010000007">
    <property type="protein sequence ID" value="MFC4126271.1"/>
    <property type="molecule type" value="Genomic_DNA"/>
</dbReference>
<dbReference type="PANTHER" id="PTHR43130">
    <property type="entry name" value="ARAC-FAMILY TRANSCRIPTIONAL REGULATOR"/>
    <property type="match status" value="1"/>
</dbReference>
<evidence type="ECO:0000256" key="2">
    <source>
        <dbReference type="ARBA" id="ARBA00023163"/>
    </source>
</evidence>
<evidence type="ECO:0000256" key="3">
    <source>
        <dbReference type="SAM" id="MobiDB-lite"/>
    </source>
</evidence>
<dbReference type="InterPro" id="IPR029062">
    <property type="entry name" value="Class_I_gatase-like"/>
</dbReference>
<feature type="compositionally biased region" description="Basic and acidic residues" evidence="3">
    <location>
        <begin position="326"/>
        <end position="339"/>
    </location>
</feature>
<evidence type="ECO:0000313" key="5">
    <source>
        <dbReference type="EMBL" id="MFC4126271.1"/>
    </source>
</evidence>
<dbReference type="InterPro" id="IPR052158">
    <property type="entry name" value="INH-QAR"/>
</dbReference>
<dbReference type="CDD" id="cd03137">
    <property type="entry name" value="GATase1_AraC_1"/>
    <property type="match status" value="1"/>
</dbReference>
<dbReference type="SUPFAM" id="SSF46689">
    <property type="entry name" value="Homeodomain-like"/>
    <property type="match status" value="2"/>
</dbReference>
<dbReference type="SUPFAM" id="SSF52317">
    <property type="entry name" value="Class I glutamine amidotransferase-like"/>
    <property type="match status" value="1"/>
</dbReference>
<dbReference type="RefSeq" id="WP_378551258.1">
    <property type="nucleotide sequence ID" value="NZ_JBHSBA010000007.1"/>
</dbReference>
<evidence type="ECO:0000313" key="6">
    <source>
        <dbReference type="Proteomes" id="UP001595767"/>
    </source>
</evidence>
<protein>
    <submittedName>
        <fullName evidence="5">GlxA family transcriptional regulator</fullName>
    </submittedName>
</protein>
<dbReference type="InterPro" id="IPR018060">
    <property type="entry name" value="HTH_AraC"/>
</dbReference>
<feature type="region of interest" description="Disordered" evidence="3">
    <location>
        <begin position="310"/>
        <end position="360"/>
    </location>
</feature>